<dbReference type="Pfam" id="PF23733">
    <property type="entry name" value="GRXCR1-2_C"/>
    <property type="match status" value="1"/>
</dbReference>
<dbReference type="FunFam" id="3.40.30.10:FF:000273">
    <property type="entry name" value="Glutaredoxin family protein"/>
    <property type="match status" value="1"/>
</dbReference>
<dbReference type="Pfam" id="PF00462">
    <property type="entry name" value="Glutaredoxin"/>
    <property type="match status" value="1"/>
</dbReference>
<name>A0A4D6LVY3_VIGUN</name>
<organism evidence="3 4">
    <name type="scientific">Vigna unguiculata</name>
    <name type="common">Cowpea</name>
    <dbReference type="NCBI Taxonomy" id="3917"/>
    <lineage>
        <taxon>Eukaryota</taxon>
        <taxon>Viridiplantae</taxon>
        <taxon>Streptophyta</taxon>
        <taxon>Embryophyta</taxon>
        <taxon>Tracheophyta</taxon>
        <taxon>Spermatophyta</taxon>
        <taxon>Magnoliopsida</taxon>
        <taxon>eudicotyledons</taxon>
        <taxon>Gunneridae</taxon>
        <taxon>Pentapetalae</taxon>
        <taxon>rosids</taxon>
        <taxon>fabids</taxon>
        <taxon>Fabales</taxon>
        <taxon>Fabaceae</taxon>
        <taxon>Papilionoideae</taxon>
        <taxon>50 kb inversion clade</taxon>
        <taxon>NPAAA clade</taxon>
        <taxon>indigoferoid/millettioid clade</taxon>
        <taxon>Phaseoleae</taxon>
        <taxon>Vigna</taxon>
    </lineage>
</organism>
<proteinExistence type="predicted"/>
<feature type="compositionally biased region" description="Acidic residues" evidence="1">
    <location>
        <begin position="85"/>
        <end position="96"/>
    </location>
</feature>
<dbReference type="AlphaFoldDB" id="A0A4D6LVY3"/>
<feature type="domain" description="Glutaredoxin" evidence="2">
    <location>
        <begin position="272"/>
        <end position="342"/>
    </location>
</feature>
<evidence type="ECO:0000256" key="1">
    <source>
        <dbReference type="SAM" id="MobiDB-lite"/>
    </source>
</evidence>
<feature type="region of interest" description="Disordered" evidence="1">
    <location>
        <begin position="63"/>
        <end position="107"/>
    </location>
</feature>
<dbReference type="SUPFAM" id="SSF52833">
    <property type="entry name" value="Thioredoxin-like"/>
    <property type="match status" value="1"/>
</dbReference>
<feature type="compositionally biased region" description="Basic and acidic residues" evidence="1">
    <location>
        <begin position="97"/>
        <end position="107"/>
    </location>
</feature>
<dbReference type="EMBL" id="CP039349">
    <property type="protein sequence ID" value="QCD92581.1"/>
    <property type="molecule type" value="Genomic_DNA"/>
</dbReference>
<keyword evidence="4" id="KW-1185">Reference proteome</keyword>
<dbReference type="Gene3D" id="3.40.30.10">
    <property type="entry name" value="Glutaredoxin"/>
    <property type="match status" value="1"/>
</dbReference>
<dbReference type="Gramene" id="Vigun04g051200.1.v1.2">
    <property type="protein sequence ID" value="Vigun04g051200.1.v1.2.CDS.1"/>
    <property type="gene ID" value="Vigun04g051200.v1.2"/>
</dbReference>
<gene>
    <name evidence="3" type="ORF">DEO72_LG5g648</name>
</gene>
<dbReference type="PROSITE" id="PS51354">
    <property type="entry name" value="GLUTAREDOXIN_2"/>
    <property type="match status" value="1"/>
</dbReference>
<dbReference type="PANTHER" id="PTHR45669">
    <property type="entry name" value="GLUTAREDOXIN DOMAIN-CONTAINING CYSTEINE-RICH PROTEIN CG12206-RELATED"/>
    <property type="match status" value="1"/>
</dbReference>
<evidence type="ECO:0000313" key="3">
    <source>
        <dbReference type="EMBL" id="QCD92581.1"/>
    </source>
</evidence>
<evidence type="ECO:0000313" key="4">
    <source>
        <dbReference type="Proteomes" id="UP000501690"/>
    </source>
</evidence>
<dbReference type="InterPro" id="IPR036249">
    <property type="entry name" value="Thioredoxin-like_sf"/>
</dbReference>
<sequence length="442" mass="49455">MGCANSKPKGCQHCHCDAPYYSSVPRSFSVHVHHPPQTKGDSYHVVALTSTTLGSLDQVPHINHGNGLRLPSGKVIDSDSFRPQDDDDEDDDEEEEEKGKGQREEKTWSEMIEQMLPKAIMKTPISTPPCEPETINTWELMEGLEDTSPFRSPKHLKSFSFDVNLKGHVHVHDPPKPCGFVENGNDSAKSIGHQKREEEEEEGSNGCSGVNPAASDFDDNQVVVVYSSDESLLQGNMTRKGFSFSTEEEKKMSNDDDDDDLKGTPFRKEKVVLYFTSLRGVRKTYEDSCHVRLILKGLGVRVDERDVSMHSGFKEELKELLGHGYGKGGLGLPRVFIGRNYIGGAEDIQQLHEDGKLEKLLDCCEKIKDNVDEEGVCEACGDVRFVPCETCYGSCKIYYEGYGEEEQEEEQEDDDGEVGDYGFHRCPDCNENGLIRCPICCY</sequence>
<dbReference type="CDD" id="cd03031">
    <property type="entry name" value="GRX_GRX_like"/>
    <property type="match status" value="1"/>
</dbReference>
<protein>
    <submittedName>
        <fullName evidence="3">Thioredoxin-like fold</fullName>
    </submittedName>
</protein>
<dbReference type="PANTHER" id="PTHR45669:SF30">
    <property type="entry name" value="OS04G0641300 PROTEIN"/>
    <property type="match status" value="1"/>
</dbReference>
<feature type="region of interest" description="Disordered" evidence="1">
    <location>
        <begin position="175"/>
        <end position="215"/>
    </location>
</feature>
<evidence type="ECO:0000259" key="2">
    <source>
        <dbReference type="Pfam" id="PF00462"/>
    </source>
</evidence>
<dbReference type="Proteomes" id="UP000501690">
    <property type="component" value="Linkage Group LG5"/>
</dbReference>
<dbReference type="OrthoDB" id="423313at2759"/>
<accession>A0A4D6LVY3</accession>
<dbReference type="InterPro" id="IPR002109">
    <property type="entry name" value="Glutaredoxin"/>
</dbReference>
<reference evidence="3 4" key="1">
    <citation type="submission" date="2019-04" db="EMBL/GenBank/DDBJ databases">
        <title>An improved genome assembly and genetic linkage map for asparagus bean, Vigna unguiculata ssp. sesquipedialis.</title>
        <authorList>
            <person name="Xia Q."/>
            <person name="Zhang R."/>
            <person name="Dong Y."/>
        </authorList>
    </citation>
    <scope>NUCLEOTIDE SEQUENCE [LARGE SCALE GENOMIC DNA]</scope>
    <source>
        <tissue evidence="3">Leaf</tissue>
    </source>
</reference>